<evidence type="ECO:0000256" key="1">
    <source>
        <dbReference type="SAM" id="MobiDB-lite"/>
    </source>
</evidence>
<organism evidence="3 4">
    <name type="scientific">Paractinoplanes pyxinae</name>
    <dbReference type="NCBI Taxonomy" id="2997416"/>
    <lineage>
        <taxon>Bacteria</taxon>
        <taxon>Bacillati</taxon>
        <taxon>Actinomycetota</taxon>
        <taxon>Actinomycetes</taxon>
        <taxon>Micromonosporales</taxon>
        <taxon>Micromonosporaceae</taxon>
        <taxon>Paractinoplanes</taxon>
    </lineage>
</organism>
<keyword evidence="2" id="KW-0472">Membrane</keyword>
<evidence type="ECO:0000313" key="3">
    <source>
        <dbReference type="EMBL" id="MCY1137772.1"/>
    </source>
</evidence>
<feature type="region of interest" description="Disordered" evidence="1">
    <location>
        <begin position="177"/>
        <end position="196"/>
    </location>
</feature>
<feature type="transmembrane region" description="Helical" evidence="2">
    <location>
        <begin position="68"/>
        <end position="90"/>
    </location>
</feature>
<evidence type="ECO:0000256" key="2">
    <source>
        <dbReference type="SAM" id="Phobius"/>
    </source>
</evidence>
<feature type="region of interest" description="Disordered" evidence="1">
    <location>
        <begin position="1"/>
        <end position="49"/>
    </location>
</feature>
<gene>
    <name evidence="3" type="ORF">OWR29_07155</name>
</gene>
<accession>A0ABT4AVA2</accession>
<keyword evidence="4" id="KW-1185">Reference proteome</keyword>
<sequence length="289" mass="30214">MSNDDPRFFPSANQPQPPSGWLPYGGGTSEHRSSGALPPAGQAWGPEASEQQLWADEPKRNWFMRHKVLTGVGGGALGVTMLLCMVGAVASAGASESPESPAAVSAEPIVNEQPAEQQAAEAAAAAQKAAADKAAADKTAAKKAAADKDAAVKKAAAEKAAAAKAAADKKAAQKKAAAEKKAAEKRAKDKAAEEQRASLPVGTDCKLLAEEAVRISRESNYNIKVIKIRSLRIVKDKRETFTIPRGDRSTLVLSCRGQAATSDGAEGQPVLVKMTVDADSDYFIGYNFL</sequence>
<name>A0ABT4AVA2_9ACTN</name>
<evidence type="ECO:0000313" key="4">
    <source>
        <dbReference type="Proteomes" id="UP001151002"/>
    </source>
</evidence>
<dbReference type="EMBL" id="JAPNTZ010000002">
    <property type="protein sequence ID" value="MCY1137772.1"/>
    <property type="molecule type" value="Genomic_DNA"/>
</dbReference>
<dbReference type="RefSeq" id="WP_267561715.1">
    <property type="nucleotide sequence ID" value="NZ_JAPNTZ010000002.1"/>
</dbReference>
<reference evidence="3" key="1">
    <citation type="submission" date="2022-11" db="EMBL/GenBank/DDBJ databases">
        <authorList>
            <person name="Somphong A."/>
            <person name="Phongsopitanun W."/>
        </authorList>
    </citation>
    <scope>NUCLEOTIDE SEQUENCE</scope>
    <source>
        <strain evidence="3">Pm04-4</strain>
    </source>
</reference>
<proteinExistence type="predicted"/>
<dbReference type="Proteomes" id="UP001151002">
    <property type="component" value="Unassembled WGS sequence"/>
</dbReference>
<comment type="caution">
    <text evidence="3">The sequence shown here is derived from an EMBL/GenBank/DDBJ whole genome shotgun (WGS) entry which is preliminary data.</text>
</comment>
<keyword evidence="2" id="KW-0812">Transmembrane</keyword>
<protein>
    <submittedName>
        <fullName evidence="3">Uncharacterized protein</fullName>
    </submittedName>
</protein>
<keyword evidence="2" id="KW-1133">Transmembrane helix</keyword>